<evidence type="ECO:0000313" key="2">
    <source>
        <dbReference type="EMBL" id="GFO03737.1"/>
    </source>
</evidence>
<sequence>METCKGKHAWPNTAKAMWDTHREAVKDPECMGMLSDFYSADSFPAVQKPRKASTERAPQGVEQLSGRVSPYNSYNGATIAEELDRDKGNGKKKQASACRAITLTNPNTRKSFEPWTPGPTKPCYRRKSLRGVYTGHQDLPETSILDEDMMKPWDNDTWIPRGGIFLQYDP</sequence>
<dbReference type="AlphaFoldDB" id="A0AAV4A9W9"/>
<protein>
    <submittedName>
        <fullName evidence="2">Uncharacterized protein</fullName>
    </submittedName>
</protein>
<name>A0AAV4A9W9_9GAST</name>
<evidence type="ECO:0000313" key="3">
    <source>
        <dbReference type="Proteomes" id="UP000735302"/>
    </source>
</evidence>
<gene>
    <name evidence="2" type="ORF">PoB_003024200</name>
</gene>
<keyword evidence="3" id="KW-1185">Reference proteome</keyword>
<proteinExistence type="predicted"/>
<comment type="caution">
    <text evidence="2">The sequence shown here is derived from an EMBL/GenBank/DDBJ whole genome shotgun (WGS) entry which is preliminary data.</text>
</comment>
<reference evidence="2 3" key="1">
    <citation type="journal article" date="2021" name="Elife">
        <title>Chloroplast acquisition without the gene transfer in kleptoplastic sea slugs, Plakobranchus ocellatus.</title>
        <authorList>
            <person name="Maeda T."/>
            <person name="Takahashi S."/>
            <person name="Yoshida T."/>
            <person name="Shimamura S."/>
            <person name="Takaki Y."/>
            <person name="Nagai Y."/>
            <person name="Toyoda A."/>
            <person name="Suzuki Y."/>
            <person name="Arimoto A."/>
            <person name="Ishii H."/>
            <person name="Satoh N."/>
            <person name="Nishiyama T."/>
            <person name="Hasebe M."/>
            <person name="Maruyama T."/>
            <person name="Minagawa J."/>
            <person name="Obokata J."/>
            <person name="Shigenobu S."/>
        </authorList>
    </citation>
    <scope>NUCLEOTIDE SEQUENCE [LARGE SCALE GENOMIC DNA]</scope>
</reference>
<organism evidence="2 3">
    <name type="scientific">Plakobranchus ocellatus</name>
    <dbReference type="NCBI Taxonomy" id="259542"/>
    <lineage>
        <taxon>Eukaryota</taxon>
        <taxon>Metazoa</taxon>
        <taxon>Spiralia</taxon>
        <taxon>Lophotrochozoa</taxon>
        <taxon>Mollusca</taxon>
        <taxon>Gastropoda</taxon>
        <taxon>Heterobranchia</taxon>
        <taxon>Euthyneura</taxon>
        <taxon>Panpulmonata</taxon>
        <taxon>Sacoglossa</taxon>
        <taxon>Placobranchoidea</taxon>
        <taxon>Plakobranchidae</taxon>
        <taxon>Plakobranchus</taxon>
    </lineage>
</organism>
<feature type="region of interest" description="Disordered" evidence="1">
    <location>
        <begin position="45"/>
        <end position="72"/>
    </location>
</feature>
<dbReference type="EMBL" id="BLXT01003729">
    <property type="protein sequence ID" value="GFO03737.1"/>
    <property type="molecule type" value="Genomic_DNA"/>
</dbReference>
<evidence type="ECO:0000256" key="1">
    <source>
        <dbReference type="SAM" id="MobiDB-lite"/>
    </source>
</evidence>
<accession>A0AAV4A9W9</accession>
<dbReference type="Proteomes" id="UP000735302">
    <property type="component" value="Unassembled WGS sequence"/>
</dbReference>